<sequence length="454" mass="51118">MHILYTNPMILSMSINNQESEGPKDPGKRLTLKRIGKAAAAFGIAYIASKIPGALVNSGTNTAQASQADIPTANQNQSNQLIQSDISQTAPAIKEITKIDPPPQNEPKEEIDHGFNRLNEILALPLTSEIRLQKEAEYVEWAESLEQIDNGFLGVFDTNLRGKLLDKRFSLREKGHPNLPQLTGENRVWAENNRFHPESFAVCIDSYNEAKEILHRKFEKLRGEQFYEIFRPDLAALSKQEDSGFSKVDLVDLQTRENSVDELLMNPGGMLYLINRETGMGLSPRGLRYLFVHIGNEPAKNALLRTYPESREPGKAKGLITALENICQKLSAGGPLKYRADNVPGSSLSGDIGSYQALTETFQRENKFSETFFNRSFNPFGLEAVVLAYLFLAHGWAWKTPAGKQQYQIGYLKDSIDGKDRSTFRKDALIKWNETLAKETLEWAEKYYKEVILK</sequence>
<comment type="caution">
    <text evidence="1">The sequence shown here is derived from an EMBL/GenBank/DDBJ whole genome shotgun (WGS) entry which is preliminary data.</text>
</comment>
<organism evidence="1 2">
    <name type="scientific">Candidatus Daviesbacteria bacterium GW2011_GWC2_40_12</name>
    <dbReference type="NCBI Taxonomy" id="1618431"/>
    <lineage>
        <taxon>Bacteria</taxon>
        <taxon>Candidatus Daviesiibacteriota</taxon>
    </lineage>
</organism>
<dbReference type="AlphaFoldDB" id="A0A0G0TU15"/>
<evidence type="ECO:0000313" key="2">
    <source>
        <dbReference type="Proteomes" id="UP000034881"/>
    </source>
</evidence>
<protein>
    <submittedName>
        <fullName evidence="1">Uncharacterized protein</fullName>
    </submittedName>
</protein>
<dbReference type="Proteomes" id="UP000034881">
    <property type="component" value="Unassembled WGS sequence"/>
</dbReference>
<proteinExistence type="predicted"/>
<accession>A0A0G0TU15</accession>
<dbReference type="EMBL" id="LBYB01000012">
    <property type="protein sequence ID" value="KKR41382.1"/>
    <property type="molecule type" value="Genomic_DNA"/>
</dbReference>
<name>A0A0G0TU15_9BACT</name>
<reference evidence="1 2" key="1">
    <citation type="journal article" date="2015" name="Nature">
        <title>rRNA introns, odd ribosomes, and small enigmatic genomes across a large radiation of phyla.</title>
        <authorList>
            <person name="Brown C.T."/>
            <person name="Hug L.A."/>
            <person name="Thomas B.C."/>
            <person name="Sharon I."/>
            <person name="Castelle C.J."/>
            <person name="Singh A."/>
            <person name="Wilkins M.J."/>
            <person name="Williams K.H."/>
            <person name="Banfield J.F."/>
        </authorList>
    </citation>
    <scope>NUCLEOTIDE SEQUENCE [LARGE SCALE GENOMIC DNA]</scope>
</reference>
<evidence type="ECO:0000313" key="1">
    <source>
        <dbReference type="EMBL" id="KKR41382.1"/>
    </source>
</evidence>
<gene>
    <name evidence="1" type="ORF">UT77_C0012G0009</name>
</gene>